<feature type="chain" id="PRO_5045582999" description="Lipocalin-like domain-containing protein" evidence="1">
    <location>
        <begin position="18"/>
        <end position="160"/>
    </location>
</feature>
<dbReference type="Proteomes" id="UP001317001">
    <property type="component" value="Chromosome"/>
</dbReference>
<evidence type="ECO:0000256" key="1">
    <source>
        <dbReference type="SAM" id="SignalP"/>
    </source>
</evidence>
<proteinExistence type="predicted"/>
<dbReference type="RefSeq" id="WP_257500313.1">
    <property type="nucleotide sequence ID" value="NZ_CP102382.1"/>
</dbReference>
<accession>A0ABY5NUX7</accession>
<evidence type="ECO:0000313" key="3">
    <source>
        <dbReference type="Proteomes" id="UP001317001"/>
    </source>
</evidence>
<dbReference type="PROSITE" id="PS51257">
    <property type="entry name" value="PROKAR_LIPOPROTEIN"/>
    <property type="match status" value="1"/>
</dbReference>
<name>A0ABY5NUX7_9FLAO</name>
<sequence length="160" mass="17710">MKKILFLFIAASAILFASCGSDDKKEDPPVSSTQGKWEPTTIQLVKIAPLYTLDYPHTESCPKDYLEFTAASSAVFFRHETANCTVTEYANAFQQSGNNVSLNVLGYQINGTITAQTETSMEIQSDISAYIPIIKAQFPEYEQYLSLLEGGTVKLSFVKK</sequence>
<evidence type="ECO:0008006" key="4">
    <source>
        <dbReference type="Google" id="ProtNLM"/>
    </source>
</evidence>
<keyword evidence="3" id="KW-1185">Reference proteome</keyword>
<dbReference type="EMBL" id="CP102382">
    <property type="protein sequence ID" value="UUV22396.1"/>
    <property type="molecule type" value="Genomic_DNA"/>
</dbReference>
<organism evidence="2 3">
    <name type="scientific">Paenimyroides aestuarii</name>
    <dbReference type="NCBI Taxonomy" id="2968490"/>
    <lineage>
        <taxon>Bacteria</taxon>
        <taxon>Pseudomonadati</taxon>
        <taxon>Bacteroidota</taxon>
        <taxon>Flavobacteriia</taxon>
        <taxon>Flavobacteriales</taxon>
        <taxon>Flavobacteriaceae</taxon>
        <taxon>Paenimyroides</taxon>
    </lineage>
</organism>
<keyword evidence="1" id="KW-0732">Signal</keyword>
<gene>
    <name evidence="2" type="ORF">NPX36_04980</name>
</gene>
<protein>
    <recommendedName>
        <fullName evidence="4">Lipocalin-like domain-containing protein</fullName>
    </recommendedName>
</protein>
<reference evidence="2 3" key="1">
    <citation type="submission" date="2022-08" db="EMBL/GenBank/DDBJ databases">
        <title>Myroides zhujiangensis sp. nov., a novel bacterium isolated from sediment in the Pearl River Estuary.</title>
        <authorList>
            <person name="Cui L."/>
        </authorList>
    </citation>
    <scope>NUCLEOTIDE SEQUENCE [LARGE SCALE GENOMIC DNA]</scope>
    <source>
        <strain evidence="2 3">SCSIO 72103</strain>
    </source>
</reference>
<evidence type="ECO:0000313" key="2">
    <source>
        <dbReference type="EMBL" id="UUV22396.1"/>
    </source>
</evidence>
<feature type="signal peptide" evidence="1">
    <location>
        <begin position="1"/>
        <end position="17"/>
    </location>
</feature>